<evidence type="ECO:0000256" key="1">
    <source>
        <dbReference type="SAM" id="Phobius"/>
    </source>
</evidence>
<evidence type="ECO:0000313" key="2">
    <source>
        <dbReference type="EMBL" id="DAE17272.1"/>
    </source>
</evidence>
<keyword evidence="1" id="KW-0812">Transmembrane</keyword>
<protein>
    <submittedName>
        <fullName evidence="2">Uncharacterized protein</fullName>
    </submittedName>
</protein>
<sequence length="32" mass="3881">MSYYSWFLSCFCRILTLPLQAIHLVIFEDRTI</sequence>
<keyword evidence="1" id="KW-1133">Transmembrane helix</keyword>
<feature type="transmembrane region" description="Helical" evidence="1">
    <location>
        <begin position="6"/>
        <end position="27"/>
    </location>
</feature>
<proteinExistence type="predicted"/>
<organism evidence="2">
    <name type="scientific">Siphoviridae sp. ctEIp38</name>
    <dbReference type="NCBI Taxonomy" id="2825394"/>
    <lineage>
        <taxon>Viruses</taxon>
        <taxon>Duplodnaviria</taxon>
        <taxon>Heunggongvirae</taxon>
        <taxon>Uroviricota</taxon>
        <taxon>Caudoviricetes</taxon>
    </lineage>
</organism>
<accession>A0A8S5QDX2</accession>
<name>A0A8S5QDX2_9CAUD</name>
<reference evidence="2" key="1">
    <citation type="journal article" date="2021" name="Proc. Natl. Acad. Sci. U.S.A.">
        <title>A Catalog of Tens of Thousands of Viruses from Human Metagenomes Reveals Hidden Associations with Chronic Diseases.</title>
        <authorList>
            <person name="Tisza M.J."/>
            <person name="Buck C.B."/>
        </authorList>
    </citation>
    <scope>NUCLEOTIDE SEQUENCE</scope>
    <source>
        <strain evidence="2">CtEIp38</strain>
    </source>
</reference>
<keyword evidence="1" id="KW-0472">Membrane</keyword>
<dbReference type="EMBL" id="BK015638">
    <property type="protein sequence ID" value="DAE17272.1"/>
    <property type="molecule type" value="Genomic_DNA"/>
</dbReference>